<dbReference type="STRING" id="7244.A0A0Q9WRE8"/>
<dbReference type="PANTHER" id="PTHR22950:SF340">
    <property type="entry name" value="AMINO ACID TRANSPORTER TRANSMEMBRANE DOMAIN-CONTAINING PROTEIN-RELATED"/>
    <property type="match status" value="1"/>
</dbReference>
<keyword evidence="4 5" id="KW-0472">Membrane</keyword>
<proteinExistence type="predicted"/>
<feature type="domain" description="Amino acid transporter transmembrane" evidence="6">
    <location>
        <begin position="56"/>
        <end position="122"/>
    </location>
</feature>
<accession>A0A0Q9WRE8</accession>
<dbReference type="InterPro" id="IPR013057">
    <property type="entry name" value="AA_transpt_TM"/>
</dbReference>
<dbReference type="Proteomes" id="UP000008792">
    <property type="component" value="Unassembled WGS sequence"/>
</dbReference>
<comment type="subcellular location">
    <subcellularLocation>
        <location evidence="1">Membrane</location>
        <topology evidence="1">Multi-pass membrane protein</topology>
    </subcellularLocation>
</comment>
<dbReference type="AlphaFoldDB" id="A0A0Q9WRE8"/>
<evidence type="ECO:0000256" key="2">
    <source>
        <dbReference type="ARBA" id="ARBA00022692"/>
    </source>
</evidence>
<feature type="transmembrane region" description="Helical" evidence="5">
    <location>
        <begin position="117"/>
        <end position="136"/>
    </location>
</feature>
<keyword evidence="3 5" id="KW-1133">Transmembrane helix</keyword>
<evidence type="ECO:0000259" key="6">
    <source>
        <dbReference type="Pfam" id="PF01490"/>
    </source>
</evidence>
<evidence type="ECO:0000256" key="4">
    <source>
        <dbReference type="ARBA" id="ARBA00023136"/>
    </source>
</evidence>
<keyword evidence="2 5" id="KW-0812">Transmembrane</keyword>
<protein>
    <recommendedName>
        <fullName evidence="6">Amino acid transporter transmembrane domain-containing protein</fullName>
    </recommendedName>
</protein>
<dbReference type="OrthoDB" id="1684102at2759"/>
<reference evidence="7 8" key="1">
    <citation type="journal article" date="2007" name="Nature">
        <title>Evolution of genes and genomes on the Drosophila phylogeny.</title>
        <authorList>
            <consortium name="Drosophila 12 Genomes Consortium"/>
            <person name="Clark A.G."/>
            <person name="Eisen M.B."/>
            <person name="Smith D.R."/>
            <person name="Bergman C.M."/>
            <person name="Oliver B."/>
            <person name="Markow T.A."/>
            <person name="Kaufman T.C."/>
            <person name="Kellis M."/>
            <person name="Gelbart W."/>
            <person name="Iyer V.N."/>
            <person name="Pollard D.A."/>
            <person name="Sackton T.B."/>
            <person name="Larracuente A.M."/>
            <person name="Singh N.D."/>
            <person name="Abad J.P."/>
            <person name="Abt D.N."/>
            <person name="Adryan B."/>
            <person name="Aguade M."/>
            <person name="Akashi H."/>
            <person name="Anderson W.W."/>
            <person name="Aquadro C.F."/>
            <person name="Ardell D.H."/>
            <person name="Arguello R."/>
            <person name="Artieri C.G."/>
            <person name="Barbash D.A."/>
            <person name="Barker D."/>
            <person name="Barsanti P."/>
            <person name="Batterham P."/>
            <person name="Batzoglou S."/>
            <person name="Begun D."/>
            <person name="Bhutkar A."/>
            <person name="Blanco E."/>
            <person name="Bosak S.A."/>
            <person name="Bradley R.K."/>
            <person name="Brand A.D."/>
            <person name="Brent M.R."/>
            <person name="Brooks A.N."/>
            <person name="Brown R.H."/>
            <person name="Butlin R.K."/>
            <person name="Caggese C."/>
            <person name="Calvi B.R."/>
            <person name="Bernardo de Carvalho A."/>
            <person name="Caspi A."/>
            <person name="Castrezana S."/>
            <person name="Celniker S.E."/>
            <person name="Chang J.L."/>
            <person name="Chapple C."/>
            <person name="Chatterji S."/>
            <person name="Chinwalla A."/>
            <person name="Civetta A."/>
            <person name="Clifton S.W."/>
            <person name="Comeron J.M."/>
            <person name="Costello J.C."/>
            <person name="Coyne J.A."/>
            <person name="Daub J."/>
            <person name="David R.G."/>
            <person name="Delcher A.L."/>
            <person name="Delehaunty K."/>
            <person name="Do C.B."/>
            <person name="Ebling H."/>
            <person name="Edwards K."/>
            <person name="Eickbush T."/>
            <person name="Evans J.D."/>
            <person name="Filipski A."/>
            <person name="Findeiss S."/>
            <person name="Freyhult E."/>
            <person name="Fulton L."/>
            <person name="Fulton R."/>
            <person name="Garcia A.C."/>
            <person name="Gardiner A."/>
            <person name="Garfield D.A."/>
            <person name="Garvin B.E."/>
            <person name="Gibson G."/>
            <person name="Gilbert D."/>
            <person name="Gnerre S."/>
            <person name="Godfrey J."/>
            <person name="Good R."/>
            <person name="Gotea V."/>
            <person name="Gravely B."/>
            <person name="Greenberg A.J."/>
            <person name="Griffiths-Jones S."/>
            <person name="Gross S."/>
            <person name="Guigo R."/>
            <person name="Gustafson E.A."/>
            <person name="Haerty W."/>
            <person name="Hahn M.W."/>
            <person name="Halligan D.L."/>
            <person name="Halpern A.L."/>
            <person name="Halter G.M."/>
            <person name="Han M.V."/>
            <person name="Heger A."/>
            <person name="Hillier L."/>
            <person name="Hinrichs A.S."/>
            <person name="Holmes I."/>
            <person name="Hoskins R.A."/>
            <person name="Hubisz M.J."/>
            <person name="Hultmark D."/>
            <person name="Huntley M.A."/>
            <person name="Jaffe D.B."/>
            <person name="Jagadeeshan S."/>
            <person name="Jeck W.R."/>
            <person name="Johnson J."/>
            <person name="Jones C.D."/>
            <person name="Jordan W.C."/>
            <person name="Karpen G.H."/>
            <person name="Kataoka E."/>
            <person name="Keightley P.D."/>
            <person name="Kheradpour P."/>
            <person name="Kirkness E.F."/>
            <person name="Koerich L.B."/>
            <person name="Kristiansen K."/>
            <person name="Kudrna D."/>
            <person name="Kulathinal R.J."/>
            <person name="Kumar S."/>
            <person name="Kwok R."/>
            <person name="Lander E."/>
            <person name="Langley C.H."/>
            <person name="Lapoint R."/>
            <person name="Lazzaro B.P."/>
            <person name="Lee S.J."/>
            <person name="Levesque L."/>
            <person name="Li R."/>
            <person name="Lin C.F."/>
            <person name="Lin M.F."/>
            <person name="Lindblad-Toh K."/>
            <person name="Llopart A."/>
            <person name="Long M."/>
            <person name="Low L."/>
            <person name="Lozovsky E."/>
            <person name="Lu J."/>
            <person name="Luo M."/>
            <person name="Machado C.A."/>
            <person name="Makalowski W."/>
            <person name="Marzo M."/>
            <person name="Matsuda M."/>
            <person name="Matzkin L."/>
            <person name="McAllister B."/>
            <person name="McBride C.S."/>
            <person name="McKernan B."/>
            <person name="McKernan K."/>
            <person name="Mendez-Lago M."/>
            <person name="Minx P."/>
            <person name="Mollenhauer M.U."/>
            <person name="Montooth K."/>
            <person name="Mount S.M."/>
            <person name="Mu X."/>
            <person name="Myers E."/>
            <person name="Negre B."/>
            <person name="Newfeld S."/>
            <person name="Nielsen R."/>
            <person name="Noor M.A."/>
            <person name="O'Grady P."/>
            <person name="Pachter L."/>
            <person name="Papaceit M."/>
            <person name="Parisi M.J."/>
            <person name="Parisi M."/>
            <person name="Parts L."/>
            <person name="Pedersen J.S."/>
            <person name="Pesole G."/>
            <person name="Phillippy A.M."/>
            <person name="Ponting C.P."/>
            <person name="Pop M."/>
            <person name="Porcelli D."/>
            <person name="Powell J.R."/>
            <person name="Prohaska S."/>
            <person name="Pruitt K."/>
            <person name="Puig M."/>
            <person name="Quesneville H."/>
            <person name="Ram K.R."/>
            <person name="Rand D."/>
            <person name="Rasmussen M.D."/>
            <person name="Reed L.K."/>
            <person name="Reenan R."/>
            <person name="Reily A."/>
            <person name="Remington K.A."/>
            <person name="Rieger T.T."/>
            <person name="Ritchie M.G."/>
            <person name="Robin C."/>
            <person name="Rogers Y.H."/>
            <person name="Rohde C."/>
            <person name="Rozas J."/>
            <person name="Rubenfield M.J."/>
            <person name="Ruiz A."/>
            <person name="Russo S."/>
            <person name="Salzberg S.L."/>
            <person name="Sanchez-Gracia A."/>
            <person name="Saranga D.J."/>
            <person name="Sato H."/>
            <person name="Schaeffer S.W."/>
            <person name="Schatz M.C."/>
            <person name="Schlenke T."/>
            <person name="Schwartz R."/>
            <person name="Segarra C."/>
            <person name="Singh R.S."/>
            <person name="Sirot L."/>
            <person name="Sirota M."/>
            <person name="Sisneros N.B."/>
            <person name="Smith C.D."/>
            <person name="Smith T.F."/>
            <person name="Spieth J."/>
            <person name="Stage D.E."/>
            <person name="Stark A."/>
            <person name="Stephan W."/>
            <person name="Strausberg R.L."/>
            <person name="Strempel S."/>
            <person name="Sturgill D."/>
            <person name="Sutton G."/>
            <person name="Sutton G.G."/>
            <person name="Tao W."/>
            <person name="Teichmann S."/>
            <person name="Tobari Y.N."/>
            <person name="Tomimura Y."/>
            <person name="Tsolas J.M."/>
            <person name="Valente V.L."/>
            <person name="Venter E."/>
            <person name="Venter J.C."/>
            <person name="Vicario S."/>
            <person name="Vieira F.G."/>
            <person name="Vilella A.J."/>
            <person name="Villasante A."/>
            <person name="Walenz B."/>
            <person name="Wang J."/>
            <person name="Wasserman M."/>
            <person name="Watts T."/>
            <person name="Wilson D."/>
            <person name="Wilson R.K."/>
            <person name="Wing R.A."/>
            <person name="Wolfner M.F."/>
            <person name="Wong A."/>
            <person name="Wong G.K."/>
            <person name="Wu C.I."/>
            <person name="Wu G."/>
            <person name="Yamamoto D."/>
            <person name="Yang H.P."/>
            <person name="Yang S.P."/>
            <person name="Yorke J.A."/>
            <person name="Yoshida K."/>
            <person name="Zdobnov E."/>
            <person name="Zhang P."/>
            <person name="Zhang Y."/>
            <person name="Zimin A.V."/>
            <person name="Baldwin J."/>
            <person name="Abdouelleil A."/>
            <person name="Abdulkadir J."/>
            <person name="Abebe A."/>
            <person name="Abera B."/>
            <person name="Abreu J."/>
            <person name="Acer S.C."/>
            <person name="Aftuck L."/>
            <person name="Alexander A."/>
            <person name="An P."/>
            <person name="Anderson E."/>
            <person name="Anderson S."/>
            <person name="Arachi H."/>
            <person name="Azer M."/>
            <person name="Bachantsang P."/>
            <person name="Barry A."/>
            <person name="Bayul T."/>
            <person name="Berlin A."/>
            <person name="Bessette D."/>
            <person name="Bloom T."/>
            <person name="Blye J."/>
            <person name="Boguslavskiy L."/>
            <person name="Bonnet C."/>
            <person name="Boukhgalter B."/>
            <person name="Bourzgui I."/>
            <person name="Brown A."/>
            <person name="Cahill P."/>
            <person name="Channer S."/>
            <person name="Cheshatsang Y."/>
            <person name="Chuda L."/>
            <person name="Citroen M."/>
            <person name="Collymore A."/>
            <person name="Cooke P."/>
            <person name="Costello M."/>
            <person name="D'Aco K."/>
            <person name="Daza R."/>
            <person name="De Haan G."/>
            <person name="DeGray S."/>
            <person name="DeMaso C."/>
            <person name="Dhargay N."/>
            <person name="Dooley K."/>
            <person name="Dooley E."/>
            <person name="Doricent M."/>
            <person name="Dorje P."/>
            <person name="Dorjee K."/>
            <person name="Dupes A."/>
            <person name="Elong R."/>
            <person name="Falk J."/>
            <person name="Farina A."/>
            <person name="Faro S."/>
            <person name="Ferguson D."/>
            <person name="Fisher S."/>
            <person name="Foley C.D."/>
            <person name="Franke A."/>
            <person name="Friedrich D."/>
            <person name="Gadbois L."/>
            <person name="Gearin G."/>
            <person name="Gearin C.R."/>
            <person name="Giannoukos G."/>
            <person name="Goode T."/>
            <person name="Graham J."/>
            <person name="Grandbois E."/>
            <person name="Grewal S."/>
            <person name="Gyaltsen K."/>
            <person name="Hafez N."/>
            <person name="Hagos B."/>
            <person name="Hall J."/>
            <person name="Henson C."/>
            <person name="Hollinger A."/>
            <person name="Honan T."/>
            <person name="Huard M.D."/>
            <person name="Hughes L."/>
            <person name="Hurhula B."/>
            <person name="Husby M.E."/>
            <person name="Kamat A."/>
            <person name="Kanga B."/>
            <person name="Kashin S."/>
            <person name="Khazanovich D."/>
            <person name="Kisner P."/>
            <person name="Lance K."/>
            <person name="Lara M."/>
            <person name="Lee W."/>
            <person name="Lennon N."/>
            <person name="Letendre F."/>
            <person name="LeVine R."/>
            <person name="Lipovsky A."/>
            <person name="Liu X."/>
            <person name="Liu J."/>
            <person name="Liu S."/>
            <person name="Lokyitsang T."/>
            <person name="Lokyitsang Y."/>
            <person name="Lubonja R."/>
            <person name="Lui A."/>
            <person name="MacDonald P."/>
            <person name="Magnisalis V."/>
            <person name="Maru K."/>
            <person name="Matthews C."/>
            <person name="McCusker W."/>
            <person name="McDonough S."/>
            <person name="Mehta T."/>
            <person name="Meldrim J."/>
            <person name="Meneus L."/>
            <person name="Mihai O."/>
            <person name="Mihalev A."/>
            <person name="Mihova T."/>
            <person name="Mittelman R."/>
            <person name="Mlenga V."/>
            <person name="Montmayeur A."/>
            <person name="Mulrain L."/>
            <person name="Navidi A."/>
            <person name="Naylor J."/>
            <person name="Negash T."/>
            <person name="Nguyen T."/>
            <person name="Nguyen N."/>
            <person name="Nicol R."/>
            <person name="Norbu C."/>
            <person name="Norbu N."/>
            <person name="Novod N."/>
            <person name="O'Neill B."/>
            <person name="Osman S."/>
            <person name="Markiewicz E."/>
            <person name="Oyono O.L."/>
            <person name="Patti C."/>
            <person name="Phunkhang P."/>
            <person name="Pierre F."/>
            <person name="Priest M."/>
            <person name="Raghuraman S."/>
            <person name="Rege F."/>
            <person name="Reyes R."/>
            <person name="Rise C."/>
            <person name="Rogov P."/>
            <person name="Ross K."/>
            <person name="Ryan E."/>
            <person name="Settipalli S."/>
            <person name="Shea T."/>
            <person name="Sherpa N."/>
            <person name="Shi L."/>
            <person name="Shih D."/>
            <person name="Sparrow T."/>
            <person name="Spaulding J."/>
            <person name="Stalker J."/>
            <person name="Stange-Thomann N."/>
            <person name="Stavropoulos S."/>
            <person name="Stone C."/>
            <person name="Strader C."/>
            <person name="Tesfaye S."/>
            <person name="Thomson T."/>
            <person name="Thoulutsang Y."/>
            <person name="Thoulutsang D."/>
            <person name="Topham K."/>
            <person name="Topping I."/>
            <person name="Tsamla T."/>
            <person name="Vassiliev H."/>
            <person name="Vo A."/>
            <person name="Wangchuk T."/>
            <person name="Wangdi T."/>
            <person name="Weiand M."/>
            <person name="Wilkinson J."/>
            <person name="Wilson A."/>
            <person name="Yadav S."/>
            <person name="Young G."/>
            <person name="Yu Q."/>
            <person name="Zembek L."/>
            <person name="Zhong D."/>
            <person name="Zimmer A."/>
            <person name="Zwirko Z."/>
            <person name="Jaffe D.B."/>
            <person name="Alvarez P."/>
            <person name="Brockman W."/>
            <person name="Butler J."/>
            <person name="Chin C."/>
            <person name="Gnerre S."/>
            <person name="Grabherr M."/>
            <person name="Kleber M."/>
            <person name="Mauceli E."/>
            <person name="MacCallum I."/>
        </authorList>
    </citation>
    <scope>NUCLEOTIDE SEQUENCE [LARGE SCALE GENOMIC DNA]</scope>
    <source>
        <strain evidence="8">Tucson 15010-1051.87</strain>
    </source>
</reference>
<dbReference type="PANTHER" id="PTHR22950">
    <property type="entry name" value="AMINO ACID TRANSPORTER"/>
    <property type="match status" value="1"/>
</dbReference>
<evidence type="ECO:0000313" key="8">
    <source>
        <dbReference type="Proteomes" id="UP000008792"/>
    </source>
</evidence>
<dbReference type="GO" id="GO:0005774">
    <property type="term" value="C:vacuolar membrane"/>
    <property type="evidence" value="ECO:0007669"/>
    <property type="project" value="TreeGrafter"/>
</dbReference>
<keyword evidence="8" id="KW-1185">Reference proteome</keyword>
<evidence type="ECO:0000256" key="3">
    <source>
        <dbReference type="ARBA" id="ARBA00022989"/>
    </source>
</evidence>
<dbReference type="GO" id="GO:0015179">
    <property type="term" value="F:L-amino acid transmembrane transporter activity"/>
    <property type="evidence" value="ECO:0007669"/>
    <property type="project" value="TreeGrafter"/>
</dbReference>
<dbReference type="Pfam" id="PF01490">
    <property type="entry name" value="Aa_trans"/>
    <property type="match status" value="1"/>
</dbReference>
<evidence type="ECO:0000256" key="5">
    <source>
        <dbReference type="SAM" id="Phobius"/>
    </source>
</evidence>
<dbReference type="EMBL" id="CH940647">
    <property type="protein sequence ID" value="KRF84727.1"/>
    <property type="molecule type" value="Genomic_DNA"/>
</dbReference>
<feature type="transmembrane region" description="Helical" evidence="5">
    <location>
        <begin position="84"/>
        <end position="105"/>
    </location>
</feature>
<gene>
    <name evidence="7" type="primary">Dvir\GJ26743</name>
    <name evidence="7" type="ORF">Dvir_GJ26743</name>
</gene>
<organism evidence="7 8">
    <name type="scientific">Drosophila virilis</name>
    <name type="common">Fruit fly</name>
    <dbReference type="NCBI Taxonomy" id="7244"/>
    <lineage>
        <taxon>Eukaryota</taxon>
        <taxon>Metazoa</taxon>
        <taxon>Ecdysozoa</taxon>
        <taxon>Arthropoda</taxon>
        <taxon>Hexapoda</taxon>
        <taxon>Insecta</taxon>
        <taxon>Pterygota</taxon>
        <taxon>Neoptera</taxon>
        <taxon>Endopterygota</taxon>
        <taxon>Diptera</taxon>
        <taxon>Brachycera</taxon>
        <taxon>Muscomorpha</taxon>
        <taxon>Ephydroidea</taxon>
        <taxon>Drosophilidae</taxon>
        <taxon>Drosophila</taxon>
    </lineage>
</organism>
<name>A0A0Q9WRE8_DROVI</name>
<evidence type="ECO:0000256" key="1">
    <source>
        <dbReference type="ARBA" id="ARBA00004141"/>
    </source>
</evidence>
<dbReference type="InParanoid" id="A0A0Q9WRE8"/>
<evidence type="ECO:0000313" key="7">
    <source>
        <dbReference type="EMBL" id="KRF84727.1"/>
    </source>
</evidence>
<sequence length="150" mass="17031">MVLKNTRSLRLTTKKRDQEQQGTCSQFFSFLKVHLGSVVYNNPNMHQENPVPMSDMEALVNLIKCTFGTGILAMPRAYYNAGWLLGLISTVLVAAIVVYSLHVLIDDINKLCKRYKMKMLSYSEAMQLALTFVFLWRSDVKIADSCVCAR</sequence>